<evidence type="ECO:0000313" key="4">
    <source>
        <dbReference type="Proteomes" id="UP000199668"/>
    </source>
</evidence>
<dbReference type="PANTHER" id="PTHR33988">
    <property type="entry name" value="ENDORIBONUCLEASE MAZF-RELATED"/>
    <property type="match status" value="1"/>
</dbReference>
<keyword evidence="2" id="KW-1277">Toxin-antitoxin system</keyword>
<dbReference type="SUPFAM" id="SSF50118">
    <property type="entry name" value="Cell growth inhibitor/plasmid maintenance toxic component"/>
    <property type="match status" value="1"/>
</dbReference>
<dbReference type="Pfam" id="PF02452">
    <property type="entry name" value="PemK_toxin"/>
    <property type="match status" value="1"/>
</dbReference>
<comment type="similarity">
    <text evidence="1">Belongs to the PemK/MazF family.</text>
</comment>
<name>A0A1I4LQI9_9BACI</name>
<reference evidence="3 4" key="1">
    <citation type="submission" date="2016-10" db="EMBL/GenBank/DDBJ databases">
        <authorList>
            <person name="de Groot N.N."/>
        </authorList>
    </citation>
    <scope>NUCLEOTIDE SEQUENCE [LARGE SCALE GENOMIC DNA]</scope>
    <source>
        <strain evidence="3 4">CGMCC 1.6134</strain>
    </source>
</reference>
<dbReference type="EMBL" id="FOTY01000008">
    <property type="protein sequence ID" value="SFL93073.1"/>
    <property type="molecule type" value="Genomic_DNA"/>
</dbReference>
<dbReference type="STRING" id="266892.SAMN04488054_10896"/>
<evidence type="ECO:0000256" key="2">
    <source>
        <dbReference type="ARBA" id="ARBA00022649"/>
    </source>
</evidence>
<dbReference type="GO" id="GO:0006402">
    <property type="term" value="P:mRNA catabolic process"/>
    <property type="evidence" value="ECO:0007669"/>
    <property type="project" value="TreeGrafter"/>
</dbReference>
<dbReference type="PANTHER" id="PTHR33988:SF2">
    <property type="entry name" value="ENDORIBONUCLEASE MAZF"/>
    <property type="match status" value="1"/>
</dbReference>
<organism evidence="3 4">
    <name type="scientific">Salibacterium qingdaonense</name>
    <dbReference type="NCBI Taxonomy" id="266892"/>
    <lineage>
        <taxon>Bacteria</taxon>
        <taxon>Bacillati</taxon>
        <taxon>Bacillota</taxon>
        <taxon>Bacilli</taxon>
        <taxon>Bacillales</taxon>
        <taxon>Bacillaceae</taxon>
    </lineage>
</organism>
<dbReference type="RefSeq" id="WP_090926651.1">
    <property type="nucleotide sequence ID" value="NZ_FOTY01000008.1"/>
</dbReference>
<dbReference type="GO" id="GO:0003677">
    <property type="term" value="F:DNA binding"/>
    <property type="evidence" value="ECO:0007669"/>
    <property type="project" value="InterPro"/>
</dbReference>
<evidence type="ECO:0000313" key="3">
    <source>
        <dbReference type="EMBL" id="SFL93073.1"/>
    </source>
</evidence>
<dbReference type="GO" id="GO:0016075">
    <property type="term" value="P:rRNA catabolic process"/>
    <property type="evidence" value="ECO:0007669"/>
    <property type="project" value="TreeGrafter"/>
</dbReference>
<dbReference type="InterPro" id="IPR011067">
    <property type="entry name" value="Plasmid_toxin/cell-grow_inhib"/>
</dbReference>
<proteinExistence type="inferred from homology"/>
<dbReference type="GO" id="GO:0004521">
    <property type="term" value="F:RNA endonuclease activity"/>
    <property type="evidence" value="ECO:0007669"/>
    <property type="project" value="TreeGrafter"/>
</dbReference>
<gene>
    <name evidence="3" type="ORF">SAMN04488054_10896</name>
</gene>
<dbReference type="Gene3D" id="2.30.30.110">
    <property type="match status" value="1"/>
</dbReference>
<evidence type="ECO:0000256" key="1">
    <source>
        <dbReference type="ARBA" id="ARBA00007521"/>
    </source>
</evidence>
<dbReference type="AlphaFoldDB" id="A0A1I4LQI9"/>
<protein>
    <submittedName>
        <fullName evidence="3">mRNA interferase MazF</fullName>
    </submittedName>
</protein>
<keyword evidence="4" id="KW-1185">Reference proteome</keyword>
<dbReference type="OrthoDB" id="2083262at2"/>
<dbReference type="Proteomes" id="UP000199668">
    <property type="component" value="Unassembled WGS sequence"/>
</dbReference>
<sequence length="163" mass="18996">MASENKDEKLRRLREWHPEKERLALHWIDNLHEQMERRFVQGAVHVCDLGENIGNELNKERPALIISNNRINATSGTVQVLPLTGQVKTVTKTNRRGRTVQTPEIRTHYVLHENEYPFLDKTSAVKAESICTVSKNRLGRHLGEVGEKDLERIKSRMKWMFDM</sequence>
<accession>A0A1I4LQI9</accession>
<dbReference type="InterPro" id="IPR003477">
    <property type="entry name" value="PemK-like"/>
</dbReference>